<dbReference type="Pfam" id="PF11817">
    <property type="entry name" value="Foie-gras_1"/>
    <property type="match status" value="1"/>
</dbReference>
<gene>
    <name evidence="2" type="ORF">MOBT1_000462</name>
</gene>
<dbReference type="AlphaFoldDB" id="A0AAF0DX29"/>
<evidence type="ECO:0000313" key="3">
    <source>
        <dbReference type="Proteomes" id="UP001214603"/>
    </source>
</evidence>
<evidence type="ECO:0000259" key="1">
    <source>
        <dbReference type="Pfam" id="PF11817"/>
    </source>
</evidence>
<protein>
    <recommendedName>
        <fullName evidence="1">Trafficking protein particle complex subunit 11 domain-containing protein</fullName>
    </recommendedName>
</protein>
<dbReference type="PANTHER" id="PTHR14374">
    <property type="entry name" value="FOIE GRAS"/>
    <property type="match status" value="1"/>
</dbReference>
<feature type="domain" description="Trafficking protein particle complex subunit 11" evidence="1">
    <location>
        <begin position="340"/>
        <end position="567"/>
    </location>
</feature>
<proteinExistence type="predicted"/>
<dbReference type="PANTHER" id="PTHR14374:SF0">
    <property type="entry name" value="TRAFFICKING PROTEIN PARTICLE COMPLEX SUBUNIT 11"/>
    <property type="match status" value="1"/>
</dbReference>
<evidence type="ECO:0000313" key="2">
    <source>
        <dbReference type="EMBL" id="WFD01786.1"/>
    </source>
</evidence>
<dbReference type="InterPro" id="IPR021773">
    <property type="entry name" value="TPC11"/>
</dbReference>
<dbReference type="EMBL" id="CP119934">
    <property type="protein sequence ID" value="WFD01786.1"/>
    <property type="molecule type" value="Genomic_DNA"/>
</dbReference>
<name>A0AAF0DX29_9BASI</name>
<reference evidence="2" key="1">
    <citation type="submission" date="2023-03" db="EMBL/GenBank/DDBJ databases">
        <title>Mating type loci evolution in Malassezia.</title>
        <authorList>
            <person name="Coelho M.A."/>
        </authorList>
    </citation>
    <scope>NUCLEOTIDE SEQUENCE</scope>
    <source>
        <strain evidence="2">CBS 7876</strain>
    </source>
</reference>
<dbReference type="Proteomes" id="UP001214603">
    <property type="component" value="Chromosome 1"/>
</dbReference>
<accession>A0AAF0DX29</accession>
<sequence>MNAYPAELVVHLHPFALVTGVVRDREGAPRSAPAHALPAPTERFSELSRALADTLRRRGAPRVWAPPGGAPHFRFALAGYAHTYPPAKVRGGARIASEVGRRAVASLPPRSPLSPLFVGGPLFPDGILAPAWVRKHTEYVPSVHVAVFVLSPPTLEEDAALIAALNDVRTRDTARGIRTAAVLVGAPDVLERSDADARLAHLRRAASLDARGALFVLPASGADVEAFVQHLERTLYEGACEYYRERARHVRRNRARYPPPPSITQPVLAAAAAAGALRPNVPAAVLAPEGWTVRTTAKLGAFAEFQGDLAEAAAQYTDAYEQLVHACLGNTRLLAPRTKRWAEAKVLVDTLSLKLVKLHLYRGALAPALAQFERHTRRVAELSTGWGIGTATPEFWSWLAKQFQLLGDLVQHATHPPDGTRPLGAPPAAAAVRIARAGPHLYHAALCTLERARRFRALADPQNVPNYASETQVDHAALAAELLGAAYEAFKHAHHVRHAHLAAARIALVYAEAERAKDALPYLERTLRWYRRAAWAVPRAVLAAHAALCAHAAGDDRAAVLYALEAVPRAPEAVRPLQDEVRQALHTLLAPAEPAGAQDAARGAAPALLLEPGTAPLASVSAVFARGRVADDAAVAFQIAVRCKASSAAPRMLRVYLEDATEPLVTARLGGRARHADVGVVTPPATAEPRDALDAACVLTGALRAPPGRYALTRAILTVDTGVAPVDVPLDIAPGTAWATARGRLALPPAEDTRAVHVAAPTPTLALDAPATLLTGEVRALTVEVGAPLVRGMLVLPPETLDAGAVLRRDGEESDVPGAAHRLPVPAGKSTVWLHAPQASGTLPVRLYGVADAAPDALPAVHTDRVIAVASAFGVRVHTQWLPGPVPRRGRLTAEAHYLGDTPLTLDAAHVEVAPGDAVAAGALLGADAGAWHAGDRAVWTAALTEAAGTPGTGAALCVAWRRAGGAASTTRLRLAPLAPPPPPAVQVQLRAPGRMRLDVCATLHVAVSNASTAPLDVLVEVEQGDAFFLAGARRRLLAVLLPGEVRTLPVALLARVTGLHTLPRVRAYEVVPGAEPVALGVPLPGVVVVE</sequence>
<keyword evidence="3" id="KW-1185">Reference proteome</keyword>
<organism evidence="2 3">
    <name type="scientific">Malassezia obtusa</name>
    <dbReference type="NCBI Taxonomy" id="76774"/>
    <lineage>
        <taxon>Eukaryota</taxon>
        <taxon>Fungi</taxon>
        <taxon>Dikarya</taxon>
        <taxon>Basidiomycota</taxon>
        <taxon>Ustilaginomycotina</taxon>
        <taxon>Malasseziomycetes</taxon>
        <taxon>Malasseziales</taxon>
        <taxon>Malasseziaceae</taxon>
        <taxon>Malassezia</taxon>
    </lineage>
</organism>